<dbReference type="Proteomes" id="UP000177912">
    <property type="component" value="Unassembled WGS sequence"/>
</dbReference>
<dbReference type="EMBL" id="MFEI01000044">
    <property type="protein sequence ID" value="OGE79898.1"/>
    <property type="molecule type" value="Genomic_DNA"/>
</dbReference>
<name>A0A1F5NQJ8_9BACT</name>
<dbReference type="AlphaFoldDB" id="A0A1F5NQJ8"/>
<proteinExistence type="predicted"/>
<gene>
    <name evidence="1" type="ORF">A2826_01255</name>
</gene>
<evidence type="ECO:0000313" key="2">
    <source>
        <dbReference type="Proteomes" id="UP000177912"/>
    </source>
</evidence>
<dbReference type="STRING" id="1817822.A2826_01255"/>
<reference evidence="1 2" key="1">
    <citation type="journal article" date="2016" name="Nat. Commun.">
        <title>Thousands of microbial genomes shed light on interconnected biogeochemical processes in an aquifer system.</title>
        <authorList>
            <person name="Anantharaman K."/>
            <person name="Brown C.T."/>
            <person name="Hug L.A."/>
            <person name="Sharon I."/>
            <person name="Castelle C.J."/>
            <person name="Probst A.J."/>
            <person name="Thomas B.C."/>
            <person name="Singh A."/>
            <person name="Wilkins M.J."/>
            <person name="Karaoz U."/>
            <person name="Brodie E.L."/>
            <person name="Williams K.H."/>
            <person name="Hubbard S.S."/>
            <person name="Banfield J.F."/>
        </authorList>
    </citation>
    <scope>NUCLEOTIDE SEQUENCE [LARGE SCALE GENOMIC DNA]</scope>
</reference>
<evidence type="ECO:0008006" key="3">
    <source>
        <dbReference type="Google" id="ProtNLM"/>
    </source>
</evidence>
<dbReference type="InterPro" id="IPR036390">
    <property type="entry name" value="WH_DNA-bd_sf"/>
</dbReference>
<dbReference type="Gene3D" id="1.10.10.10">
    <property type="entry name" value="Winged helix-like DNA-binding domain superfamily/Winged helix DNA-binding domain"/>
    <property type="match status" value="1"/>
</dbReference>
<accession>A0A1F5NQJ8</accession>
<dbReference type="SUPFAM" id="SSF46785">
    <property type="entry name" value="Winged helix' DNA-binding domain"/>
    <property type="match status" value="1"/>
</dbReference>
<protein>
    <recommendedName>
        <fullName evidence="3">HTH arsR-type domain-containing protein</fullName>
    </recommendedName>
</protein>
<organism evidence="1 2">
    <name type="scientific">Candidatus Doudnabacteria bacterium RIFCSPHIGHO2_01_FULL_43_23</name>
    <dbReference type="NCBI Taxonomy" id="1817822"/>
    <lineage>
        <taxon>Bacteria</taxon>
        <taxon>Candidatus Doudnaibacteriota</taxon>
    </lineage>
</organism>
<dbReference type="InterPro" id="IPR036388">
    <property type="entry name" value="WH-like_DNA-bd_sf"/>
</dbReference>
<comment type="caution">
    <text evidence="1">The sequence shown here is derived from an EMBL/GenBank/DDBJ whole genome shotgun (WGS) entry which is preliminary data.</text>
</comment>
<sequence>MFEKKVVENSNIRKIVAVLVKNQPRYFSVKELSIRSGMALGMVRSALKYLSKRGLLNQADKIQQKYYQIKTSTNFFSEFTKHLKVGKIDLSKDLISREILSVGEVKLAILSGIFVGLPKAEADLLLVGKISTKKLEKCLKFLEKLSGNEINYAIFSENEYFERLYGSDWFLREVIDRPQITLVDRISSAIEKEEIRRDVVRMFSES</sequence>
<evidence type="ECO:0000313" key="1">
    <source>
        <dbReference type="EMBL" id="OGE79898.1"/>
    </source>
</evidence>